<dbReference type="InterPro" id="IPR001036">
    <property type="entry name" value="Acrflvin-R"/>
</dbReference>
<dbReference type="GO" id="GO:0042910">
    <property type="term" value="F:xenobiotic transmembrane transporter activity"/>
    <property type="evidence" value="ECO:0007669"/>
    <property type="project" value="TreeGrafter"/>
</dbReference>
<comment type="similarity">
    <text evidence="2 9">Belongs to the resistance-nodulation-cell division (RND) (TC 2.A.6) family.</text>
</comment>
<feature type="transmembrane region" description="Helical" evidence="9">
    <location>
        <begin position="444"/>
        <end position="467"/>
    </location>
</feature>
<dbReference type="Gene3D" id="1.20.1640.10">
    <property type="entry name" value="Multidrug efflux transporter AcrB transmembrane domain"/>
    <property type="match status" value="2"/>
</dbReference>
<dbReference type="SUPFAM" id="SSF82693">
    <property type="entry name" value="Multidrug efflux transporter AcrB pore domain, PN1, PN2, PC1 and PC2 subdomains"/>
    <property type="match status" value="3"/>
</dbReference>
<dbReference type="SUPFAM" id="SSF82714">
    <property type="entry name" value="Multidrug efflux transporter AcrB TolC docking domain, DN and DC subdomains"/>
    <property type="match status" value="2"/>
</dbReference>
<dbReference type="GO" id="GO:0009636">
    <property type="term" value="P:response to toxic substance"/>
    <property type="evidence" value="ECO:0007669"/>
    <property type="project" value="UniProtKB-ARBA"/>
</dbReference>
<keyword evidence="5 9" id="KW-0997">Cell inner membrane</keyword>
<keyword evidence="6 9" id="KW-0812">Transmembrane</keyword>
<protein>
    <recommendedName>
        <fullName evidence="9">Efflux pump membrane transporter</fullName>
    </recommendedName>
</protein>
<dbReference type="FunFam" id="3.30.70.1430:FF:000001">
    <property type="entry name" value="Efflux pump membrane transporter"/>
    <property type="match status" value="1"/>
</dbReference>
<evidence type="ECO:0000256" key="2">
    <source>
        <dbReference type="ARBA" id="ARBA00010942"/>
    </source>
</evidence>
<dbReference type="GO" id="GO:0015562">
    <property type="term" value="F:efflux transmembrane transporter activity"/>
    <property type="evidence" value="ECO:0007669"/>
    <property type="project" value="InterPro"/>
</dbReference>
<keyword evidence="4" id="KW-1003">Cell membrane</keyword>
<evidence type="ECO:0000256" key="9">
    <source>
        <dbReference type="RuleBase" id="RU364070"/>
    </source>
</evidence>
<dbReference type="GO" id="GO:0005886">
    <property type="term" value="C:plasma membrane"/>
    <property type="evidence" value="ECO:0007669"/>
    <property type="project" value="UniProtKB-SubCell"/>
</dbReference>
<organism evidence="10 11">
    <name type="scientific">Candidatus Tokpelaia hoelldobleri</name>
    <dbReference type="NCBI Taxonomy" id="1902579"/>
    <lineage>
        <taxon>Bacteria</taxon>
        <taxon>Pseudomonadati</taxon>
        <taxon>Pseudomonadota</taxon>
        <taxon>Alphaproteobacteria</taxon>
        <taxon>Hyphomicrobiales</taxon>
        <taxon>Candidatus Tokpelaia</taxon>
    </lineage>
</organism>
<keyword evidence="3 9" id="KW-0813">Transport</keyword>
<dbReference type="Gene3D" id="3.30.70.1320">
    <property type="entry name" value="Multidrug efflux transporter AcrB pore domain like"/>
    <property type="match status" value="1"/>
</dbReference>
<keyword evidence="7 9" id="KW-1133">Transmembrane helix</keyword>
<dbReference type="FunFam" id="1.20.1640.10:FF:000001">
    <property type="entry name" value="Efflux pump membrane transporter"/>
    <property type="match status" value="1"/>
</dbReference>
<feature type="transmembrane region" description="Helical" evidence="9">
    <location>
        <begin position="12"/>
        <end position="31"/>
    </location>
</feature>
<feature type="transmembrane region" description="Helical" evidence="9">
    <location>
        <begin position="368"/>
        <end position="388"/>
    </location>
</feature>
<dbReference type="PANTHER" id="PTHR32063">
    <property type="match status" value="1"/>
</dbReference>
<evidence type="ECO:0000256" key="8">
    <source>
        <dbReference type="ARBA" id="ARBA00023136"/>
    </source>
</evidence>
<sequence length="1050" mass="113534">MNYGFFINRPVLSSVISIIIVLAGILCIRILPVEQYPDLLPPTVSVSAQYPGASAETVAQTVAAPLEQQINGVEDMIYMNSVSNAQGTLGITVTFAQGTDPDQATINVNNRVQRAITTLPQQVQRLGVTVDKRSSSILGIVGMQSNSGAYDRTFVGNYALLNVVDDLKRVTGVGDVQVMGSVDYSMRIWLRPDKLAQYNLIPTDVINAVQEQNAQYAVGRFGDQPDSVSGAYTYSATTQGRLVTPEEFGNIILRSDENGATLRLGDVARIELGTQQYMVDTKLNGEAMVPVLVYLQPGANALATMNAIKMRMEQISQGFPQGIFYSIPYDTTRFINVSVDEVIHTFIEAILLVIAVVYIFLQNWRATLIPIIAVPISIIGTFAGMYALGFSINMLTLFGLVLAIGIVVDDAIVVLENVERLMSEEKLSPHDAAVKSMGEVTGPIIAIVLVLCAVFIPVSFMGGLAGIMYQQFAITIAISVTISGIVALTLTPALCSILLKPTHGKTFAIFRAFNRFFDKVTALYVSGVKFFVHHVAVGIAIFLLVCGSVIYMFKVVPSSLVPDEDQGLFIAFAMLPAGASMDRTSAVLNEAEEVLKKNPDIESIVSIAGYDMMSGGLKTSAGVLFVTMTDWDKRKGRPGADPRIMTDLKKGSIARGTFGIRDGFIYPVNPPAIMGLSTTGGFEMYVQDRSSGGTIQKLYERTMQLVVAAQKRPELAGVRTTFDPTVPQYDLTVDREKARAMEVPINTIYDALTATFGNIYINDFTLYGRNYQVKLQSEAEFRRTPDDLKQVFVRSQAGKMIPLDALVTYKRIVGSDQLERFNAFYATKVMGNPAPGYTSGDAIKAMQELAEEVLPKDYPIAWTGSAYQETTNAGQGNKALIFGIIMVFLILAAQYERWSLPLAVITAVPFAVAGALALTWLRGLNNDVYFQIGLVTLIGLAAKNAILIVEFAVLERESGKSVIEAALSAAELRFRPIVMTSLAFILGVVPLATSTGAGSASRHAIGTGVIGGMLAATCIATFFIPMFYRLISGKGEKKPHGGGKAAASAR</sequence>
<feature type="transmembrane region" description="Helical" evidence="9">
    <location>
        <begin position="928"/>
        <end position="953"/>
    </location>
</feature>
<dbReference type="Proteomes" id="UP000188912">
    <property type="component" value="Chromosome"/>
</dbReference>
<reference evidence="10 11" key="1">
    <citation type="journal article" date="2010" name="Science">
        <title>Genomic comparison of the ants Camponotus floridanus and Harpegnathos saltator.</title>
        <authorList>
            <person name="Bonasio R."/>
            <person name="Zhang G."/>
            <person name="Ye C."/>
            <person name="Mutti N.S."/>
            <person name="Fang X."/>
            <person name="Qin N."/>
            <person name="Donahue G."/>
            <person name="Yang P."/>
            <person name="Li Q."/>
            <person name="Li C."/>
            <person name="Zhang P."/>
            <person name="Huang Z."/>
            <person name="Berger S.L."/>
            <person name="Reinberg D."/>
            <person name="Wang J."/>
            <person name="Liebig J."/>
        </authorList>
    </citation>
    <scope>NUCLEOTIDE SEQUENCE [LARGE SCALE GENOMIC DNA]</scope>
    <source>
        <strain evidence="10 11">Hsal</strain>
    </source>
</reference>
<dbReference type="EMBL" id="CP017315">
    <property type="protein sequence ID" value="AQS41148.1"/>
    <property type="molecule type" value="Genomic_DNA"/>
</dbReference>
<feature type="transmembrane region" description="Helical" evidence="9">
    <location>
        <begin position="394"/>
        <end position="415"/>
    </location>
</feature>
<evidence type="ECO:0000313" key="11">
    <source>
        <dbReference type="Proteomes" id="UP000188912"/>
    </source>
</evidence>
<dbReference type="STRING" id="1902579.BHV28_04360"/>
<name>A0A1U9JTF5_9HYPH</name>
<comment type="subcellular location">
    <subcellularLocation>
        <location evidence="1 9">Cell inner membrane</location>
        <topology evidence="1 9">Multi-pass membrane protein</topology>
    </subcellularLocation>
</comment>
<keyword evidence="11" id="KW-1185">Reference proteome</keyword>
<dbReference type="PANTHER" id="PTHR32063:SF13">
    <property type="entry name" value="MULTIDRUG EFFLUX PUMP SUBUNIT ACRB-RELATED"/>
    <property type="match status" value="1"/>
</dbReference>
<keyword evidence="8 9" id="KW-0472">Membrane</keyword>
<feature type="transmembrane region" description="Helical" evidence="9">
    <location>
        <begin position="974"/>
        <end position="992"/>
    </location>
</feature>
<feature type="transmembrane region" description="Helical" evidence="9">
    <location>
        <begin position="342"/>
        <end position="361"/>
    </location>
</feature>
<evidence type="ECO:0000256" key="6">
    <source>
        <dbReference type="ARBA" id="ARBA00022692"/>
    </source>
</evidence>
<evidence type="ECO:0000256" key="1">
    <source>
        <dbReference type="ARBA" id="ARBA00004429"/>
    </source>
</evidence>
<dbReference type="Gene3D" id="3.30.70.1430">
    <property type="entry name" value="Multidrug efflux transporter AcrB pore domain"/>
    <property type="match status" value="2"/>
</dbReference>
<dbReference type="Pfam" id="PF00873">
    <property type="entry name" value="ACR_tran"/>
    <property type="match status" value="1"/>
</dbReference>
<evidence type="ECO:0000256" key="4">
    <source>
        <dbReference type="ARBA" id="ARBA00022475"/>
    </source>
</evidence>
<feature type="transmembrane region" description="Helical" evidence="9">
    <location>
        <begin position="520"/>
        <end position="553"/>
    </location>
</feature>
<reference evidence="10 11" key="2">
    <citation type="journal article" date="2016" name="Sci. Rep.">
        <title>The genome of Rhizobiales bacteria in predatory ants reveals urease gene functions but no genes for nitrogen fixation.</title>
        <authorList>
            <person name="Neuvonen M.M."/>
            <person name="Tamarit D."/>
            <person name="Naslund K."/>
            <person name="Liebig J."/>
            <person name="Feldhaar H."/>
            <person name="Moran N.A."/>
            <person name="Guy L."/>
            <person name="Andersson S.G."/>
        </authorList>
    </citation>
    <scope>NUCLEOTIDE SEQUENCE [LARGE SCALE GENOMIC DNA]</scope>
    <source>
        <strain evidence="10 11">Hsal</strain>
    </source>
</reference>
<accession>A0A1U9JTF5</accession>
<feature type="transmembrane region" description="Helical" evidence="9">
    <location>
        <begin position="902"/>
        <end position="922"/>
    </location>
</feature>
<dbReference type="NCBIfam" id="TIGR00915">
    <property type="entry name" value="2A0602"/>
    <property type="match status" value="1"/>
</dbReference>
<dbReference type="SUPFAM" id="SSF82866">
    <property type="entry name" value="Multidrug efflux transporter AcrB transmembrane domain"/>
    <property type="match status" value="2"/>
</dbReference>
<dbReference type="NCBIfam" id="NF000282">
    <property type="entry name" value="RND_permease_1"/>
    <property type="match status" value="1"/>
</dbReference>
<evidence type="ECO:0000256" key="3">
    <source>
        <dbReference type="ARBA" id="ARBA00022448"/>
    </source>
</evidence>
<proteinExistence type="inferred from homology"/>
<dbReference type="InterPro" id="IPR004764">
    <property type="entry name" value="MdtF-like"/>
</dbReference>
<feature type="transmembrane region" description="Helical" evidence="9">
    <location>
        <begin position="473"/>
        <end position="499"/>
    </location>
</feature>
<dbReference type="Gene3D" id="3.30.2090.10">
    <property type="entry name" value="Multidrug efflux transporter AcrB TolC docking domain, DN and DC subdomains"/>
    <property type="match status" value="2"/>
</dbReference>
<evidence type="ECO:0000313" key="10">
    <source>
        <dbReference type="EMBL" id="AQS41148.1"/>
    </source>
</evidence>
<evidence type="ECO:0000256" key="5">
    <source>
        <dbReference type="ARBA" id="ARBA00022519"/>
    </source>
</evidence>
<gene>
    <name evidence="10" type="ORF">BHV28_04360</name>
</gene>
<feature type="transmembrane region" description="Helical" evidence="9">
    <location>
        <begin position="1004"/>
        <end position="1028"/>
    </location>
</feature>
<dbReference type="AlphaFoldDB" id="A0A1U9JTF5"/>
<dbReference type="KEGG" id="thd:BHV28_04360"/>
<dbReference type="PRINTS" id="PR00702">
    <property type="entry name" value="ACRIFLAVINRP"/>
</dbReference>
<feature type="transmembrane region" description="Helical" evidence="9">
    <location>
        <begin position="879"/>
        <end position="895"/>
    </location>
</feature>
<evidence type="ECO:0000256" key="7">
    <source>
        <dbReference type="ARBA" id="ARBA00022989"/>
    </source>
</evidence>
<dbReference type="Gene3D" id="3.30.70.1440">
    <property type="entry name" value="Multidrug efflux transporter AcrB pore domain"/>
    <property type="match status" value="1"/>
</dbReference>
<dbReference type="InterPro" id="IPR027463">
    <property type="entry name" value="AcrB_DN_DC_subdom"/>
</dbReference>